<sequence length="353" mass="41033">MFSCLAVELQEGFIGLSVSKNNLFLLKIVHSLFILSGLSMSQAIQYLRVIQGQVVQYLLPPTWTRCGRPKNAYIVMPDGKSMCVRYRDPHIKLVLGEVLSFYLSRFLGMDNVPVAALSRASPETRQWRNQAVNMTQMHWQNGKVVALIQWIPNLDSYSSFARIPSLLLNAYQSNQSLTSMSLRSLTISKSDLIDLIQWGSMIIFDYLTGHYDRFASMQDGAYEQKNQKILLDNIRNLRKSKNSKLWLIDNESGLLDAYDLLYNDSLGGYKFRKFHADMLRTMCVFQKPVVDAIKTLHASEEPHVQLNEFAFRYDSLLQTLWSKSLFNLYEKKFKERVNDIYEWIKYCEIRNKR</sequence>
<gene>
    <name evidence="1" type="ORF">FSP39_018881</name>
</gene>
<evidence type="ECO:0000313" key="1">
    <source>
        <dbReference type="EMBL" id="KAK3103387.1"/>
    </source>
</evidence>
<dbReference type="PRINTS" id="PR02072">
    <property type="entry name" value="4JOINTEDBOX1"/>
</dbReference>
<name>A0AA88YDM4_PINIB</name>
<dbReference type="GO" id="GO:0007267">
    <property type="term" value="P:cell-cell signaling"/>
    <property type="evidence" value="ECO:0007669"/>
    <property type="project" value="TreeGrafter"/>
</dbReference>
<keyword evidence="2" id="KW-1185">Reference proteome</keyword>
<accession>A0AA88YDM4</accession>
<dbReference type="AlphaFoldDB" id="A0AA88YDM4"/>
<comment type="caution">
    <text evidence="1">The sequence shown here is derived from an EMBL/GenBank/DDBJ whole genome shotgun (WGS) entry which is preliminary data.</text>
</comment>
<dbReference type="EMBL" id="VSWD01000005">
    <property type="protein sequence ID" value="KAK3103387.1"/>
    <property type="molecule type" value="Genomic_DNA"/>
</dbReference>
<proteinExistence type="predicted"/>
<dbReference type="GO" id="GO:0005615">
    <property type="term" value="C:extracellular space"/>
    <property type="evidence" value="ECO:0007669"/>
    <property type="project" value="TreeGrafter"/>
</dbReference>
<dbReference type="PANTHER" id="PTHR13147">
    <property type="entry name" value="FOUR-JOINTED BOX PROTEIN 1"/>
    <property type="match status" value="1"/>
</dbReference>
<organism evidence="1 2">
    <name type="scientific">Pinctada imbricata</name>
    <name type="common">Atlantic pearl-oyster</name>
    <name type="synonym">Pinctada martensii</name>
    <dbReference type="NCBI Taxonomy" id="66713"/>
    <lineage>
        <taxon>Eukaryota</taxon>
        <taxon>Metazoa</taxon>
        <taxon>Spiralia</taxon>
        <taxon>Lophotrochozoa</taxon>
        <taxon>Mollusca</taxon>
        <taxon>Bivalvia</taxon>
        <taxon>Autobranchia</taxon>
        <taxon>Pteriomorphia</taxon>
        <taxon>Pterioida</taxon>
        <taxon>Pterioidea</taxon>
        <taxon>Pteriidae</taxon>
        <taxon>Pinctada</taxon>
    </lineage>
</organism>
<dbReference type="InterPro" id="IPR024868">
    <property type="entry name" value="FJX1/FJ"/>
</dbReference>
<reference evidence="1" key="1">
    <citation type="submission" date="2019-08" db="EMBL/GenBank/DDBJ databases">
        <title>The improved chromosome-level genome for the pearl oyster Pinctada fucata martensii using PacBio sequencing and Hi-C.</title>
        <authorList>
            <person name="Zheng Z."/>
        </authorList>
    </citation>
    <scope>NUCLEOTIDE SEQUENCE</scope>
    <source>
        <strain evidence="1">ZZ-2019</strain>
        <tissue evidence="1">Adductor muscle</tissue>
    </source>
</reference>
<dbReference type="Proteomes" id="UP001186944">
    <property type="component" value="Unassembled WGS sequence"/>
</dbReference>
<protein>
    <submittedName>
        <fullName evidence="1">Uncharacterized protein</fullName>
    </submittedName>
</protein>
<dbReference type="PANTHER" id="PTHR13147:SF5">
    <property type="entry name" value="FOUR-JOINTED BOX PROTEIN 1"/>
    <property type="match status" value="1"/>
</dbReference>
<evidence type="ECO:0000313" key="2">
    <source>
        <dbReference type="Proteomes" id="UP001186944"/>
    </source>
</evidence>